<evidence type="ECO:0000256" key="1">
    <source>
        <dbReference type="ARBA" id="ARBA00004370"/>
    </source>
</evidence>
<protein>
    <recommendedName>
        <fullName evidence="7">Late embryogenesis abundant protein LEA-2 subgroup domain-containing protein</fullName>
    </recommendedName>
</protein>
<dbReference type="PANTHER" id="PTHR31234">
    <property type="entry name" value="LATE EMBRYOGENESIS ABUNDANT (LEA) HYDROXYPROLINE-RICH GLYCOPROTEIN FAMILY"/>
    <property type="match status" value="1"/>
</dbReference>
<reference evidence="6" key="1">
    <citation type="journal article" date="2020" name="Nat. Commun.">
        <title>Genome assembly of wild tea tree DASZ reveals pedigree and selection history of tea varieties.</title>
        <authorList>
            <person name="Zhang W."/>
            <person name="Zhang Y."/>
            <person name="Qiu H."/>
            <person name="Guo Y."/>
            <person name="Wan H."/>
            <person name="Zhang X."/>
            <person name="Scossa F."/>
            <person name="Alseekh S."/>
            <person name="Zhang Q."/>
            <person name="Wang P."/>
            <person name="Xu L."/>
            <person name="Schmidt M.H."/>
            <person name="Jia X."/>
            <person name="Li D."/>
            <person name="Zhu A."/>
            <person name="Guo F."/>
            <person name="Chen W."/>
            <person name="Ni D."/>
            <person name="Usadel B."/>
            <person name="Fernie A.R."/>
            <person name="Wen W."/>
        </authorList>
    </citation>
    <scope>NUCLEOTIDE SEQUENCE [LARGE SCALE GENOMIC DNA]</scope>
    <source>
        <strain evidence="6">cv. G240</strain>
    </source>
</reference>
<sequence>MEGRVPPPAVADKKFDLPLPPSARPSGPPSSMSPPPPPSSSETYIVQIPRDQVYRIPPPENARIVETYRDPQKSKGRCGGKCCLWILISTVVLAVLIGITVAIVHSFFNPKTPEFSVTKVLVKNPKKQAHAHPSYEISLKANNPNEKMSVVYEKGGKASLSFTKKQIASGKFPSLTQDAKDSTNVHLTLAGSSAMLPSEVEKSMKSTKLKLPVSLSLMINVPVKLKGSMETSKDLTVTCDFKVSTLASGTNVSSQKCETKF</sequence>
<keyword evidence="6" id="KW-1185">Reference proteome</keyword>
<evidence type="ECO:0000256" key="4">
    <source>
        <dbReference type="SAM" id="Phobius"/>
    </source>
</evidence>
<dbReference type="GO" id="GO:0005886">
    <property type="term" value="C:plasma membrane"/>
    <property type="evidence" value="ECO:0007669"/>
    <property type="project" value="TreeGrafter"/>
</dbReference>
<evidence type="ECO:0008006" key="7">
    <source>
        <dbReference type="Google" id="ProtNLM"/>
    </source>
</evidence>
<dbReference type="Proteomes" id="UP000593564">
    <property type="component" value="Unassembled WGS sequence"/>
</dbReference>
<reference evidence="5 6" key="2">
    <citation type="submission" date="2020-07" db="EMBL/GenBank/DDBJ databases">
        <title>Genome assembly of wild tea tree DASZ reveals pedigree and selection history of tea varieties.</title>
        <authorList>
            <person name="Zhang W."/>
        </authorList>
    </citation>
    <scope>NUCLEOTIDE SEQUENCE [LARGE SCALE GENOMIC DNA]</scope>
    <source>
        <strain evidence="6">cv. G240</strain>
        <tissue evidence="5">Leaf</tissue>
    </source>
</reference>
<comment type="caution">
    <text evidence="5">The sequence shown here is derived from an EMBL/GenBank/DDBJ whole genome shotgun (WGS) entry which is preliminary data.</text>
</comment>
<feature type="compositionally biased region" description="Pro residues" evidence="3">
    <location>
        <begin position="18"/>
        <end position="39"/>
    </location>
</feature>
<keyword evidence="2 4" id="KW-0472">Membrane</keyword>
<accession>A0A7J7I6U4</accession>
<dbReference type="InterPro" id="IPR044839">
    <property type="entry name" value="NDR1-like"/>
</dbReference>
<gene>
    <name evidence="5" type="ORF">HYC85_001734</name>
</gene>
<dbReference type="EMBL" id="JACBKZ010000001">
    <property type="protein sequence ID" value="KAF5960525.1"/>
    <property type="molecule type" value="Genomic_DNA"/>
</dbReference>
<keyword evidence="4" id="KW-1133">Transmembrane helix</keyword>
<proteinExistence type="predicted"/>
<keyword evidence="4" id="KW-0812">Transmembrane</keyword>
<comment type="subcellular location">
    <subcellularLocation>
        <location evidence="1">Membrane</location>
    </subcellularLocation>
</comment>
<feature type="region of interest" description="Disordered" evidence="3">
    <location>
        <begin position="1"/>
        <end position="43"/>
    </location>
</feature>
<organism evidence="5 6">
    <name type="scientific">Camellia sinensis</name>
    <name type="common">Tea plant</name>
    <name type="synonym">Thea sinensis</name>
    <dbReference type="NCBI Taxonomy" id="4442"/>
    <lineage>
        <taxon>Eukaryota</taxon>
        <taxon>Viridiplantae</taxon>
        <taxon>Streptophyta</taxon>
        <taxon>Embryophyta</taxon>
        <taxon>Tracheophyta</taxon>
        <taxon>Spermatophyta</taxon>
        <taxon>Magnoliopsida</taxon>
        <taxon>eudicotyledons</taxon>
        <taxon>Gunneridae</taxon>
        <taxon>Pentapetalae</taxon>
        <taxon>asterids</taxon>
        <taxon>Ericales</taxon>
        <taxon>Theaceae</taxon>
        <taxon>Camellia</taxon>
    </lineage>
</organism>
<evidence type="ECO:0000313" key="5">
    <source>
        <dbReference type="EMBL" id="KAF5960525.1"/>
    </source>
</evidence>
<dbReference type="GO" id="GO:0098542">
    <property type="term" value="P:defense response to other organism"/>
    <property type="evidence" value="ECO:0007669"/>
    <property type="project" value="InterPro"/>
</dbReference>
<dbReference type="AlphaFoldDB" id="A0A7J7I6U4"/>
<name>A0A7J7I6U4_CAMSI</name>
<evidence type="ECO:0000256" key="3">
    <source>
        <dbReference type="SAM" id="MobiDB-lite"/>
    </source>
</evidence>
<feature type="transmembrane region" description="Helical" evidence="4">
    <location>
        <begin position="82"/>
        <end position="108"/>
    </location>
</feature>
<evidence type="ECO:0000313" key="6">
    <source>
        <dbReference type="Proteomes" id="UP000593564"/>
    </source>
</evidence>
<dbReference type="PANTHER" id="PTHR31234:SF68">
    <property type="entry name" value="EXPRESSED PROTEIN"/>
    <property type="match status" value="1"/>
</dbReference>
<evidence type="ECO:0000256" key="2">
    <source>
        <dbReference type="ARBA" id="ARBA00023136"/>
    </source>
</evidence>